<feature type="region of interest" description="Disordered" evidence="1">
    <location>
        <begin position="138"/>
        <end position="195"/>
    </location>
</feature>
<dbReference type="AlphaFoldDB" id="A0A9X6NF34"/>
<feature type="chain" id="PRO_5040873781" evidence="2">
    <location>
        <begin position="26"/>
        <end position="195"/>
    </location>
</feature>
<evidence type="ECO:0000313" key="3">
    <source>
        <dbReference type="EMBL" id="OWA51548.1"/>
    </source>
</evidence>
<dbReference type="InterPro" id="IPR022234">
    <property type="entry name" value="DUF3759"/>
</dbReference>
<reference evidence="4" key="1">
    <citation type="submission" date="2017-01" db="EMBL/GenBank/DDBJ databases">
        <title>Comparative genomics of anhydrobiosis in the tardigrade Hypsibius dujardini.</title>
        <authorList>
            <person name="Yoshida Y."/>
            <person name="Koutsovoulos G."/>
            <person name="Laetsch D."/>
            <person name="Stevens L."/>
            <person name="Kumar S."/>
            <person name="Horikawa D."/>
            <person name="Ishino K."/>
            <person name="Komine S."/>
            <person name="Tomita M."/>
            <person name="Blaxter M."/>
            <person name="Arakawa K."/>
        </authorList>
    </citation>
    <scope>NUCLEOTIDE SEQUENCE [LARGE SCALE GENOMIC DNA]</scope>
    <source>
        <strain evidence="4">Z151</strain>
    </source>
</reference>
<proteinExistence type="predicted"/>
<gene>
    <name evidence="3" type="ORF">BV898_16027</name>
</gene>
<dbReference type="OrthoDB" id="9975876at2759"/>
<dbReference type="Proteomes" id="UP000192578">
    <property type="component" value="Unassembled WGS sequence"/>
</dbReference>
<dbReference type="Pfam" id="PF12585">
    <property type="entry name" value="DUF3759"/>
    <property type="match status" value="1"/>
</dbReference>
<dbReference type="PANTHER" id="PTHR37450:SF1">
    <property type="entry name" value="CIPC PROTEIN"/>
    <property type="match status" value="1"/>
</dbReference>
<sequence length="195" mass="20690">MDTKSLVLFSVVTLLVIQQTPVCEASWLQDLMARFGNFGQAKNAHVAVYGDDGSNAQPVPVAQQPQPTEKNKGSWTHELIAAAAGFEAMRVYERRQAKQKGAPPSHSVVKGILAGLAAAAVDRLIETKGLDWIDAQKAKRGATKTAEDMVDQVERGGGSVATNNAGSSSGNRGRNNGADGETFNQQLPPAANDEY</sequence>
<dbReference type="PANTHER" id="PTHR37450">
    <property type="entry name" value="CIPC PROTEIN"/>
    <property type="match status" value="1"/>
</dbReference>
<accession>A0A9X6NF34</accession>
<keyword evidence="2" id="KW-0732">Signal</keyword>
<feature type="compositionally biased region" description="Low complexity" evidence="1">
    <location>
        <begin position="160"/>
        <end position="180"/>
    </location>
</feature>
<dbReference type="EMBL" id="MTYJ01000231">
    <property type="protein sequence ID" value="OWA51548.1"/>
    <property type="molecule type" value="Genomic_DNA"/>
</dbReference>
<feature type="signal peptide" evidence="2">
    <location>
        <begin position="1"/>
        <end position="25"/>
    </location>
</feature>
<name>A0A9X6NF34_HYPEX</name>
<keyword evidence="4" id="KW-1185">Reference proteome</keyword>
<organism evidence="3 4">
    <name type="scientific">Hypsibius exemplaris</name>
    <name type="common">Freshwater tardigrade</name>
    <dbReference type="NCBI Taxonomy" id="2072580"/>
    <lineage>
        <taxon>Eukaryota</taxon>
        <taxon>Metazoa</taxon>
        <taxon>Ecdysozoa</taxon>
        <taxon>Tardigrada</taxon>
        <taxon>Eutardigrada</taxon>
        <taxon>Parachela</taxon>
        <taxon>Hypsibioidea</taxon>
        <taxon>Hypsibiidae</taxon>
        <taxon>Hypsibius</taxon>
    </lineage>
</organism>
<comment type="caution">
    <text evidence="3">The sequence shown here is derived from an EMBL/GenBank/DDBJ whole genome shotgun (WGS) entry which is preliminary data.</text>
</comment>
<evidence type="ECO:0000256" key="1">
    <source>
        <dbReference type="SAM" id="MobiDB-lite"/>
    </source>
</evidence>
<protein>
    <submittedName>
        <fullName evidence="3">Uncharacterized protein</fullName>
    </submittedName>
</protein>
<evidence type="ECO:0000256" key="2">
    <source>
        <dbReference type="SAM" id="SignalP"/>
    </source>
</evidence>
<evidence type="ECO:0000313" key="4">
    <source>
        <dbReference type="Proteomes" id="UP000192578"/>
    </source>
</evidence>